<dbReference type="EC" id="3.5.1.44" evidence="3"/>
<name>A0A1I7IRB8_9BACL</name>
<evidence type="ECO:0000256" key="3">
    <source>
        <dbReference type="HAMAP-Rule" id="MF_01440"/>
    </source>
</evidence>
<dbReference type="SUPFAM" id="SSF64438">
    <property type="entry name" value="CNF1/YfiH-like putative cysteine hydrolases"/>
    <property type="match status" value="1"/>
</dbReference>
<reference evidence="5" key="1">
    <citation type="submission" date="2016-10" db="EMBL/GenBank/DDBJ databases">
        <authorList>
            <person name="Varghese N."/>
        </authorList>
    </citation>
    <scope>NUCLEOTIDE SEQUENCE [LARGE SCALE GENOMIC DNA]</scope>
    <source>
        <strain evidence="5">DSM 17980</strain>
    </source>
</reference>
<dbReference type="InterPro" id="IPR038592">
    <property type="entry name" value="CheD-like_sf"/>
</dbReference>
<dbReference type="PANTHER" id="PTHR35147:SF1">
    <property type="entry name" value="CHEMORECEPTOR GLUTAMINE DEAMIDASE CHED-RELATED"/>
    <property type="match status" value="1"/>
</dbReference>
<dbReference type="EMBL" id="FPBV01000007">
    <property type="protein sequence ID" value="SFU75469.1"/>
    <property type="molecule type" value="Genomic_DNA"/>
</dbReference>
<dbReference type="GO" id="GO:0006935">
    <property type="term" value="P:chemotaxis"/>
    <property type="evidence" value="ECO:0007669"/>
    <property type="project" value="UniProtKB-UniRule"/>
</dbReference>
<comment type="function">
    <text evidence="3">Probably deamidates glutamine residues to glutamate on methyl-accepting chemotaxis receptors (MCPs), playing an important role in chemotaxis.</text>
</comment>
<dbReference type="Gene3D" id="3.30.1330.200">
    <property type="match status" value="1"/>
</dbReference>
<dbReference type="Pfam" id="PF03975">
    <property type="entry name" value="CheD"/>
    <property type="match status" value="1"/>
</dbReference>
<dbReference type="InterPro" id="IPR011324">
    <property type="entry name" value="Cytotoxic_necrot_fac-like_cat"/>
</dbReference>
<dbReference type="GO" id="GO:0050568">
    <property type="term" value="F:protein-glutamine glutaminase activity"/>
    <property type="evidence" value="ECO:0007669"/>
    <property type="project" value="UniProtKB-UniRule"/>
</dbReference>
<dbReference type="InterPro" id="IPR005659">
    <property type="entry name" value="Chemorcpt_Glu_NH3ase_CheD"/>
</dbReference>
<dbReference type="PANTHER" id="PTHR35147">
    <property type="entry name" value="CHEMORECEPTOR GLUTAMINE DEAMIDASE CHED-RELATED"/>
    <property type="match status" value="1"/>
</dbReference>
<dbReference type="CDD" id="cd16352">
    <property type="entry name" value="CheD"/>
    <property type="match status" value="1"/>
</dbReference>
<gene>
    <name evidence="3" type="primary">cheD</name>
    <name evidence="4" type="ORF">SAMN05421543_10759</name>
</gene>
<keyword evidence="1 3" id="KW-0145">Chemotaxis</keyword>
<dbReference type="HAMAP" id="MF_01440">
    <property type="entry name" value="CheD"/>
    <property type="match status" value="1"/>
</dbReference>
<dbReference type="eggNOG" id="COG1871">
    <property type="taxonomic scope" value="Bacteria"/>
</dbReference>
<comment type="similarity">
    <text evidence="3">Belongs to the CheD family.</text>
</comment>
<evidence type="ECO:0000256" key="1">
    <source>
        <dbReference type="ARBA" id="ARBA00022500"/>
    </source>
</evidence>
<accession>A0A1I7IRB8</accession>
<dbReference type="RefSeq" id="WP_074951355.1">
    <property type="nucleotide sequence ID" value="NZ_FPBV01000007.1"/>
</dbReference>
<protein>
    <recommendedName>
        <fullName evidence="3">Probable chemoreceptor glutamine deamidase CheD</fullName>
        <ecNumber evidence="3">3.5.1.44</ecNumber>
    </recommendedName>
</protein>
<comment type="catalytic activity">
    <reaction evidence="3">
        <text>L-glutaminyl-[protein] + H2O = L-glutamyl-[protein] + NH4(+)</text>
        <dbReference type="Rhea" id="RHEA:16441"/>
        <dbReference type="Rhea" id="RHEA-COMP:10207"/>
        <dbReference type="Rhea" id="RHEA-COMP:10208"/>
        <dbReference type="ChEBI" id="CHEBI:15377"/>
        <dbReference type="ChEBI" id="CHEBI:28938"/>
        <dbReference type="ChEBI" id="CHEBI:29973"/>
        <dbReference type="ChEBI" id="CHEBI:30011"/>
        <dbReference type="EC" id="3.5.1.44"/>
    </reaction>
</comment>
<organism evidence="4 5">
    <name type="scientific">Alicyclobacillus macrosporangiidus</name>
    <dbReference type="NCBI Taxonomy" id="392015"/>
    <lineage>
        <taxon>Bacteria</taxon>
        <taxon>Bacillati</taxon>
        <taxon>Bacillota</taxon>
        <taxon>Bacilli</taxon>
        <taxon>Bacillales</taxon>
        <taxon>Alicyclobacillaceae</taxon>
        <taxon>Alicyclobacillus</taxon>
    </lineage>
</organism>
<evidence type="ECO:0000256" key="2">
    <source>
        <dbReference type="ARBA" id="ARBA00022801"/>
    </source>
</evidence>
<sequence>MAERVEDVVRVGIAEAAVVRCGQRLRTAGLGSCVGVVLYDDVAGVAGMAHVMLPAPPNARPFNAAKYGSTAVPWLLERLCEMGAEPRRVRAKLAGGAQMFAPSRGDLLRVGPRNVEAVLAALQACGIRVVAQDTGGQVGRTIEFDVCTARLSIRTARGASYEI</sequence>
<proteinExistence type="inferred from homology"/>
<evidence type="ECO:0000313" key="4">
    <source>
        <dbReference type="EMBL" id="SFU75469.1"/>
    </source>
</evidence>
<dbReference type="Proteomes" id="UP000183508">
    <property type="component" value="Unassembled WGS sequence"/>
</dbReference>
<dbReference type="OrthoDB" id="9807202at2"/>
<dbReference type="AlphaFoldDB" id="A0A1I7IRB8"/>
<evidence type="ECO:0000313" key="5">
    <source>
        <dbReference type="Proteomes" id="UP000183508"/>
    </source>
</evidence>
<keyword evidence="5" id="KW-1185">Reference proteome</keyword>
<keyword evidence="2 3" id="KW-0378">Hydrolase</keyword>
<dbReference type="STRING" id="392015.SAMN05421543_10759"/>